<dbReference type="AlphaFoldDB" id="A0AA96I3U4"/>
<accession>A0AA96I3U4</accession>
<feature type="transmembrane region" description="Helical" evidence="1">
    <location>
        <begin position="222"/>
        <end position="242"/>
    </location>
</feature>
<organism evidence="3">
    <name type="scientific">Arcobacter sp. AZ-2023</name>
    <dbReference type="NCBI Taxonomy" id="3074453"/>
    <lineage>
        <taxon>Bacteria</taxon>
        <taxon>Pseudomonadati</taxon>
        <taxon>Campylobacterota</taxon>
        <taxon>Epsilonproteobacteria</taxon>
        <taxon>Campylobacterales</taxon>
        <taxon>Arcobacteraceae</taxon>
        <taxon>Arcobacter</taxon>
    </lineage>
</organism>
<proteinExistence type="predicted"/>
<sequence>MNNLISPKYKMALIDSIEKKVWELYESYKKVEFYIEKWIIYASVYWSFEEEPNFIIIKDLKNNIDLLATLNKIDTETLLKIAIDLEIETPDFIPAIPTFKNTIKSDYTNANDTFQKAFKEIEEHPDIAIGLANSTLEGILKEILKDDIFKKNISEFSNKTLYELTNQILKELYLFPRDNMPKEVMAIGSSILNINKSIEQLRSNKSRLHGKLKEEIFIDEPLYAYFIVNSVTTIGLFLISFYKKFKFENEEIPF</sequence>
<feature type="domain" description="Abortive infection protein-like C-terminal" evidence="2">
    <location>
        <begin position="163"/>
        <end position="239"/>
    </location>
</feature>
<keyword evidence="1" id="KW-0472">Membrane</keyword>
<gene>
    <name evidence="3" type="ORF">RJG54_11060</name>
</gene>
<dbReference type="Pfam" id="PF14355">
    <property type="entry name" value="Abi_C"/>
    <property type="match status" value="1"/>
</dbReference>
<dbReference type="EMBL" id="CP134846">
    <property type="protein sequence ID" value="WNL16726.1"/>
    <property type="molecule type" value="Genomic_DNA"/>
</dbReference>
<name>A0AA96I3U4_9BACT</name>
<reference evidence="3" key="1">
    <citation type="submission" date="2023-09" db="EMBL/GenBank/DDBJ databases">
        <title>Arcobacter tbilisiensis sp. nov. isolated from chicken meat in Tbilisi, Georgia.</title>
        <authorList>
            <person name="Matthias R."/>
            <person name="Zautner A.E."/>
        </authorList>
    </citation>
    <scope>NUCLEOTIDE SEQUENCE</scope>
    <source>
        <strain evidence="3">LEO 107</strain>
    </source>
</reference>
<keyword evidence="1" id="KW-0812">Transmembrane</keyword>
<keyword evidence="1" id="KW-1133">Transmembrane helix</keyword>
<protein>
    <submittedName>
        <fullName evidence="3">Abortive infection family protein</fullName>
    </submittedName>
</protein>
<evidence type="ECO:0000313" key="3">
    <source>
        <dbReference type="EMBL" id="WNL16726.1"/>
    </source>
</evidence>
<dbReference type="InterPro" id="IPR026001">
    <property type="entry name" value="Abi-like_C"/>
</dbReference>
<evidence type="ECO:0000256" key="1">
    <source>
        <dbReference type="SAM" id="Phobius"/>
    </source>
</evidence>
<evidence type="ECO:0000259" key="2">
    <source>
        <dbReference type="Pfam" id="PF14355"/>
    </source>
</evidence>